<dbReference type="InterPro" id="IPR051404">
    <property type="entry name" value="TA_system_antitoxin"/>
</dbReference>
<keyword evidence="2" id="KW-1185">Reference proteome</keyword>
<accession>A0A2H1EEF0</accession>
<dbReference type="PANTHER" id="PTHR34504:SF4">
    <property type="entry name" value="ANTITOXIN HICB"/>
    <property type="match status" value="1"/>
</dbReference>
<protein>
    <submittedName>
        <fullName evidence="1">Uncharacterized protein</fullName>
    </submittedName>
</protein>
<dbReference type="SUPFAM" id="SSF143100">
    <property type="entry name" value="TTHA1013/TTHA0281-like"/>
    <property type="match status" value="1"/>
</dbReference>
<dbReference type="EMBL" id="FRFC01000001">
    <property type="protein sequence ID" value="SHO42901.1"/>
    <property type="molecule type" value="Genomic_DNA"/>
</dbReference>
<evidence type="ECO:0000313" key="1">
    <source>
        <dbReference type="EMBL" id="SHO42901.1"/>
    </source>
</evidence>
<dbReference type="Proteomes" id="UP000232412">
    <property type="component" value="Unassembled WGS sequence"/>
</dbReference>
<dbReference type="InterPro" id="IPR035069">
    <property type="entry name" value="TTHA1013/TTHA0281-like"/>
</dbReference>
<evidence type="ECO:0000313" key="2">
    <source>
        <dbReference type="Proteomes" id="UP000232412"/>
    </source>
</evidence>
<organism evidence="1 2">
    <name type="scientific">Nitrosotalea sinensis</name>
    <dbReference type="NCBI Taxonomy" id="1499975"/>
    <lineage>
        <taxon>Archaea</taxon>
        <taxon>Nitrososphaerota</taxon>
        <taxon>Nitrososphaeria</taxon>
        <taxon>Nitrosotaleales</taxon>
        <taxon>Nitrosotaleaceae</taxon>
        <taxon>Nitrosotalea</taxon>
    </lineage>
</organism>
<dbReference type="PANTHER" id="PTHR34504">
    <property type="entry name" value="ANTITOXIN HICB"/>
    <property type="match status" value="1"/>
</dbReference>
<dbReference type="OrthoDB" id="133743at2157"/>
<sequence length="70" mass="7988">MLAEKRKFTIIIQDEPEGGYTGRCLELKGAISYGKTIDELKKNMEEAISLVLETLNEETQTKRKEIIEIS</sequence>
<reference evidence="2" key="1">
    <citation type="submission" date="2016-12" db="EMBL/GenBank/DDBJ databases">
        <authorList>
            <person name="Herbold C."/>
        </authorList>
    </citation>
    <scope>NUCLEOTIDE SEQUENCE [LARGE SCALE GENOMIC DNA]</scope>
</reference>
<dbReference type="RefSeq" id="WP_101009022.1">
    <property type="nucleotide sequence ID" value="NZ_FRFC01000001.1"/>
</dbReference>
<name>A0A2H1EEF0_9ARCH</name>
<dbReference type="AlphaFoldDB" id="A0A2H1EEF0"/>
<dbReference type="Gene3D" id="3.30.160.250">
    <property type="match status" value="1"/>
</dbReference>
<gene>
    <name evidence="1" type="ORF">NSIN_10216</name>
</gene>
<proteinExistence type="predicted"/>